<evidence type="ECO:0000256" key="2">
    <source>
        <dbReference type="ARBA" id="ARBA00022448"/>
    </source>
</evidence>
<keyword evidence="2" id="KW-0813">Transport</keyword>
<dbReference type="EMBL" id="ML995475">
    <property type="protein sequence ID" value="KAF2146497.1"/>
    <property type="molecule type" value="Genomic_DNA"/>
</dbReference>
<organism evidence="7 8">
    <name type="scientific">Aplosporella prunicola CBS 121167</name>
    <dbReference type="NCBI Taxonomy" id="1176127"/>
    <lineage>
        <taxon>Eukaryota</taxon>
        <taxon>Fungi</taxon>
        <taxon>Dikarya</taxon>
        <taxon>Ascomycota</taxon>
        <taxon>Pezizomycotina</taxon>
        <taxon>Dothideomycetes</taxon>
        <taxon>Dothideomycetes incertae sedis</taxon>
        <taxon>Botryosphaeriales</taxon>
        <taxon>Aplosporellaceae</taxon>
        <taxon>Aplosporella</taxon>
    </lineage>
</organism>
<comment type="similarity">
    <text evidence="1">Belongs to the SNAP-25 family.</text>
</comment>
<dbReference type="OrthoDB" id="18679at2759"/>
<accession>A0A6A6BUL5</accession>
<dbReference type="GO" id="GO:0006887">
    <property type="term" value="P:exocytosis"/>
    <property type="evidence" value="ECO:0007669"/>
    <property type="project" value="TreeGrafter"/>
</dbReference>
<dbReference type="Gene3D" id="1.20.5.110">
    <property type="match status" value="2"/>
</dbReference>
<evidence type="ECO:0000313" key="7">
    <source>
        <dbReference type="EMBL" id="KAF2146497.1"/>
    </source>
</evidence>
<dbReference type="GeneID" id="54293870"/>
<evidence type="ECO:0000313" key="8">
    <source>
        <dbReference type="Proteomes" id="UP000799438"/>
    </source>
</evidence>
<feature type="domain" description="T-SNARE coiled-coil homology" evidence="6">
    <location>
        <begin position="329"/>
        <end position="391"/>
    </location>
</feature>
<dbReference type="GO" id="GO:0005886">
    <property type="term" value="C:plasma membrane"/>
    <property type="evidence" value="ECO:0007669"/>
    <property type="project" value="TreeGrafter"/>
</dbReference>
<dbReference type="GO" id="GO:0005484">
    <property type="term" value="F:SNAP receptor activity"/>
    <property type="evidence" value="ECO:0007669"/>
    <property type="project" value="TreeGrafter"/>
</dbReference>
<feature type="compositionally biased region" description="Polar residues" evidence="5">
    <location>
        <begin position="289"/>
        <end position="298"/>
    </location>
</feature>
<dbReference type="SMART" id="SM00397">
    <property type="entry name" value="t_SNARE"/>
    <property type="match status" value="2"/>
</dbReference>
<evidence type="ECO:0000256" key="3">
    <source>
        <dbReference type="ARBA" id="ARBA00022927"/>
    </source>
</evidence>
<feature type="region of interest" description="Disordered" evidence="5">
    <location>
        <begin position="1"/>
        <end position="171"/>
    </location>
</feature>
<dbReference type="GO" id="GO:0031201">
    <property type="term" value="C:SNARE complex"/>
    <property type="evidence" value="ECO:0007669"/>
    <property type="project" value="TreeGrafter"/>
</dbReference>
<dbReference type="CDD" id="cd15886">
    <property type="entry name" value="SNARE_SEC9N"/>
    <property type="match status" value="1"/>
</dbReference>
<dbReference type="PANTHER" id="PTHR19305">
    <property type="entry name" value="SYNAPTOSOMAL ASSOCIATED PROTEIN"/>
    <property type="match status" value="1"/>
</dbReference>
<feature type="compositionally biased region" description="Low complexity" evidence="5">
    <location>
        <begin position="24"/>
        <end position="44"/>
    </location>
</feature>
<protein>
    <recommendedName>
        <fullName evidence="4">Protein transport protein SEC9</fullName>
    </recommendedName>
</protein>
<feature type="compositionally biased region" description="Gly residues" evidence="5">
    <location>
        <begin position="74"/>
        <end position="83"/>
    </location>
</feature>
<dbReference type="InterPro" id="IPR000727">
    <property type="entry name" value="T_SNARE_dom"/>
</dbReference>
<gene>
    <name evidence="7" type="ORF">K452DRAFT_218696</name>
</gene>
<dbReference type="FunFam" id="1.20.5.110:FF:000043">
    <property type="entry name" value="Protein transport protein sec9"/>
    <property type="match status" value="1"/>
</dbReference>
<evidence type="ECO:0000259" key="6">
    <source>
        <dbReference type="PROSITE" id="PS50192"/>
    </source>
</evidence>
<evidence type="ECO:0000256" key="4">
    <source>
        <dbReference type="ARBA" id="ARBA00072549"/>
    </source>
</evidence>
<dbReference type="AlphaFoldDB" id="A0A6A6BUL5"/>
<evidence type="ECO:0000256" key="5">
    <source>
        <dbReference type="SAM" id="MobiDB-lite"/>
    </source>
</evidence>
<dbReference type="FunFam" id="1.20.5.110:FF:000048">
    <property type="entry name" value="Protein transport protein SEC9"/>
    <property type="match status" value="1"/>
</dbReference>
<feature type="compositionally biased region" description="Basic and acidic residues" evidence="5">
    <location>
        <begin position="214"/>
        <end position="224"/>
    </location>
</feature>
<feature type="compositionally biased region" description="Basic and acidic residues" evidence="5">
    <location>
        <begin position="271"/>
        <end position="284"/>
    </location>
</feature>
<dbReference type="SUPFAM" id="SSF58038">
    <property type="entry name" value="SNARE fusion complex"/>
    <property type="match status" value="2"/>
</dbReference>
<evidence type="ECO:0000256" key="1">
    <source>
        <dbReference type="ARBA" id="ARBA00009480"/>
    </source>
</evidence>
<keyword evidence="3" id="KW-0653">Protein transport</keyword>
<sequence length="394" mass="42545">MGLFSKKDKAAANDDDNRKALFGSRSNKSSPAPSNPYAAPPGNADPYAQAPPPYNGGGGMSDRARMDKSPVPPGGYGGSGSYGSQGAYGQDRFGGGGGSSQRSGGYGGMGGTVNNDAGRQELFGNAAQRAQQAPQQPPPGAGGYGGSSNNDYGAYADRQLTAEEEEEEDVQAAKQQIRFMKKQDVSSTRNALRLAAQAEETGRDTLNRLGAQGERIHNTEKNLDLSENQNRLAEEKARELKTLNKSMFAMHVSNPFTASRRRAERDEQIMDTHHKERQQREDTRAAAFATSQRQQQFSRDLRPGGGAGNTKASLAERSKFQFEADSEDDEMENEIDANLDALHGAAGRLKGLAGAMGKEVDEQNRHIARITDKTDKVDDQIAMNRARLERISKS</sequence>
<dbReference type="Proteomes" id="UP000799438">
    <property type="component" value="Unassembled WGS sequence"/>
</dbReference>
<feature type="compositionally biased region" description="Gly residues" evidence="5">
    <location>
        <begin position="92"/>
        <end position="111"/>
    </location>
</feature>
<keyword evidence="8" id="KW-1185">Reference proteome</keyword>
<name>A0A6A6BUL5_9PEZI</name>
<dbReference type="GO" id="GO:0015031">
    <property type="term" value="P:protein transport"/>
    <property type="evidence" value="ECO:0007669"/>
    <property type="project" value="UniProtKB-KW"/>
</dbReference>
<reference evidence="7" key="1">
    <citation type="journal article" date="2020" name="Stud. Mycol.">
        <title>101 Dothideomycetes genomes: a test case for predicting lifestyles and emergence of pathogens.</title>
        <authorList>
            <person name="Haridas S."/>
            <person name="Albert R."/>
            <person name="Binder M."/>
            <person name="Bloem J."/>
            <person name="Labutti K."/>
            <person name="Salamov A."/>
            <person name="Andreopoulos B."/>
            <person name="Baker S."/>
            <person name="Barry K."/>
            <person name="Bills G."/>
            <person name="Bluhm B."/>
            <person name="Cannon C."/>
            <person name="Castanera R."/>
            <person name="Culley D."/>
            <person name="Daum C."/>
            <person name="Ezra D."/>
            <person name="Gonzalez J."/>
            <person name="Henrissat B."/>
            <person name="Kuo A."/>
            <person name="Liang C."/>
            <person name="Lipzen A."/>
            <person name="Lutzoni F."/>
            <person name="Magnuson J."/>
            <person name="Mondo S."/>
            <person name="Nolan M."/>
            <person name="Ohm R."/>
            <person name="Pangilinan J."/>
            <person name="Park H.-J."/>
            <person name="Ramirez L."/>
            <person name="Alfaro M."/>
            <person name="Sun H."/>
            <person name="Tritt A."/>
            <person name="Yoshinaga Y."/>
            <person name="Zwiers L.-H."/>
            <person name="Turgeon B."/>
            <person name="Goodwin S."/>
            <person name="Spatafora J."/>
            <person name="Crous P."/>
            <person name="Grigoriev I."/>
        </authorList>
    </citation>
    <scope>NUCLEOTIDE SEQUENCE</scope>
    <source>
        <strain evidence="7">CBS 121167</strain>
    </source>
</reference>
<dbReference type="PROSITE" id="PS50192">
    <property type="entry name" value="T_SNARE"/>
    <property type="match status" value="1"/>
</dbReference>
<dbReference type="CDD" id="cd15857">
    <property type="entry name" value="SNARE_SEC9C"/>
    <property type="match status" value="1"/>
</dbReference>
<feature type="region of interest" description="Disordered" evidence="5">
    <location>
        <begin position="196"/>
        <end position="229"/>
    </location>
</feature>
<feature type="region of interest" description="Disordered" evidence="5">
    <location>
        <begin position="271"/>
        <end position="317"/>
    </location>
</feature>
<dbReference type="GO" id="GO:0019905">
    <property type="term" value="F:syntaxin binding"/>
    <property type="evidence" value="ECO:0007669"/>
    <property type="project" value="TreeGrafter"/>
</dbReference>
<dbReference type="PANTHER" id="PTHR19305:SF9">
    <property type="entry name" value="SYNAPTOSOMAL-ASSOCIATED PROTEIN 29"/>
    <property type="match status" value="1"/>
</dbReference>
<proteinExistence type="inferred from homology"/>
<dbReference type="RefSeq" id="XP_033402206.1">
    <property type="nucleotide sequence ID" value="XM_033536374.1"/>
</dbReference>
<feature type="compositionally biased region" description="Basic and acidic residues" evidence="5">
    <location>
        <begin position="1"/>
        <end position="19"/>
    </location>
</feature>
<dbReference type="GO" id="GO:0006906">
    <property type="term" value="P:vesicle fusion"/>
    <property type="evidence" value="ECO:0007669"/>
    <property type="project" value="TreeGrafter"/>
</dbReference>